<accession>A0ABX7E0Q6</accession>
<dbReference type="PANTHER" id="PTHR46268">
    <property type="entry name" value="STRESS RESPONSE PROTEIN NHAX"/>
    <property type="match status" value="1"/>
</dbReference>
<dbReference type="CDD" id="cd00293">
    <property type="entry name" value="USP-like"/>
    <property type="match status" value="1"/>
</dbReference>
<dbReference type="InterPro" id="IPR006016">
    <property type="entry name" value="UspA"/>
</dbReference>
<dbReference type="SUPFAM" id="SSF52402">
    <property type="entry name" value="Adenine nucleotide alpha hydrolases-like"/>
    <property type="match status" value="1"/>
</dbReference>
<evidence type="ECO:0000313" key="3">
    <source>
        <dbReference type="EMBL" id="QQZ08925.1"/>
    </source>
</evidence>
<dbReference type="Proteomes" id="UP000595691">
    <property type="component" value="Chromosome"/>
</dbReference>
<dbReference type="InterPro" id="IPR006015">
    <property type="entry name" value="Universal_stress_UspA"/>
</dbReference>
<dbReference type="RefSeq" id="WP_202777935.1">
    <property type="nucleotide sequence ID" value="NZ_CP065425.1"/>
</dbReference>
<evidence type="ECO:0000256" key="1">
    <source>
        <dbReference type="ARBA" id="ARBA00008791"/>
    </source>
</evidence>
<dbReference type="Gene3D" id="3.40.50.620">
    <property type="entry name" value="HUPs"/>
    <property type="match status" value="1"/>
</dbReference>
<gene>
    <name evidence="3" type="ORF">I5776_18200</name>
</gene>
<feature type="domain" description="UspA" evidence="2">
    <location>
        <begin position="3"/>
        <end position="141"/>
    </location>
</feature>
<dbReference type="InterPro" id="IPR014729">
    <property type="entry name" value="Rossmann-like_a/b/a_fold"/>
</dbReference>
<evidence type="ECO:0000259" key="2">
    <source>
        <dbReference type="Pfam" id="PF00582"/>
    </source>
</evidence>
<protein>
    <submittedName>
        <fullName evidence="3">Universal stress protein</fullName>
    </submittedName>
</protein>
<dbReference type="Pfam" id="PF00582">
    <property type="entry name" value="Usp"/>
    <property type="match status" value="1"/>
</dbReference>
<dbReference type="PANTHER" id="PTHR46268:SF6">
    <property type="entry name" value="UNIVERSAL STRESS PROTEIN UP12"/>
    <property type="match status" value="1"/>
</dbReference>
<keyword evidence="4" id="KW-1185">Reference proteome</keyword>
<name>A0ABX7E0Q6_9BACI</name>
<dbReference type="EMBL" id="CP065425">
    <property type="protein sequence ID" value="QQZ08925.1"/>
    <property type="molecule type" value="Genomic_DNA"/>
</dbReference>
<reference evidence="3 4" key="1">
    <citation type="submission" date="2020-11" db="EMBL/GenBank/DDBJ databases">
        <title>Taxonomic evaluation of the Bacillus sporothermodurans group of bacteria based on whole genome sequences.</title>
        <authorList>
            <person name="Fiedler G."/>
            <person name="Herbstmann A.-D."/>
            <person name="Doll E."/>
            <person name="Wenning M."/>
            <person name="Brinks E."/>
            <person name="Kabisch J."/>
            <person name="Breitenwieser F."/>
            <person name="Lappann M."/>
            <person name="Boehnlein C."/>
            <person name="Franz C."/>
        </authorList>
    </citation>
    <scope>NUCLEOTIDE SEQUENCE [LARGE SCALE GENOMIC DNA]</scope>
    <source>
        <strain evidence="3 4">JCM 19841</strain>
    </source>
</reference>
<evidence type="ECO:0000313" key="4">
    <source>
        <dbReference type="Proteomes" id="UP000595691"/>
    </source>
</evidence>
<proteinExistence type="inferred from homology"/>
<sequence length="141" mass="15651">MLFSKILVAYNDTDLSNKALETAIEIAKGSPETEIDILYAVQLPIPTYTSGIIIQETQDKLNEYAEETLEKAMSKLSGLPNTIHKHVVDKQPIPAILDHIENQKNDLIIMGNRGLSGIKEFFDSVSHVIVQKSPIPVLLVK</sequence>
<organism evidence="3 4">
    <name type="scientific">Heyndrickxia vini</name>
    <dbReference type="NCBI Taxonomy" id="1476025"/>
    <lineage>
        <taxon>Bacteria</taxon>
        <taxon>Bacillati</taxon>
        <taxon>Bacillota</taxon>
        <taxon>Bacilli</taxon>
        <taxon>Bacillales</taxon>
        <taxon>Bacillaceae</taxon>
        <taxon>Heyndrickxia</taxon>
    </lineage>
</organism>
<dbReference type="PRINTS" id="PR01438">
    <property type="entry name" value="UNVRSLSTRESS"/>
</dbReference>
<comment type="similarity">
    <text evidence="1">Belongs to the universal stress protein A family.</text>
</comment>